<name>A0A2T0QCW5_9ACTN</name>
<dbReference type="Pfam" id="PF10739">
    <property type="entry name" value="DUF2550"/>
    <property type="match status" value="1"/>
</dbReference>
<reference evidence="2 3" key="1">
    <citation type="submission" date="2018-03" db="EMBL/GenBank/DDBJ databases">
        <title>Genomic Encyclopedia of Archaeal and Bacterial Type Strains, Phase II (KMG-II): from individual species to whole genera.</title>
        <authorList>
            <person name="Goeker M."/>
        </authorList>
    </citation>
    <scope>NUCLEOTIDE SEQUENCE [LARGE SCALE GENOMIC DNA]</scope>
    <source>
        <strain evidence="2 3">DSM 45601</strain>
    </source>
</reference>
<dbReference type="EMBL" id="PVZC01000001">
    <property type="protein sequence ID" value="PRY01794.1"/>
    <property type="molecule type" value="Genomic_DNA"/>
</dbReference>
<feature type="transmembrane region" description="Helical" evidence="1">
    <location>
        <begin position="6"/>
        <end position="25"/>
    </location>
</feature>
<evidence type="ECO:0000256" key="1">
    <source>
        <dbReference type="SAM" id="Phobius"/>
    </source>
</evidence>
<keyword evidence="1" id="KW-0472">Membrane</keyword>
<evidence type="ECO:0000313" key="2">
    <source>
        <dbReference type="EMBL" id="PRY01794.1"/>
    </source>
</evidence>
<keyword evidence="3" id="KW-1185">Reference proteome</keyword>
<accession>A0A2T0QCW5</accession>
<proteinExistence type="predicted"/>
<evidence type="ECO:0000313" key="3">
    <source>
        <dbReference type="Proteomes" id="UP000237846"/>
    </source>
</evidence>
<comment type="caution">
    <text evidence="2">The sequence shown here is derived from an EMBL/GenBank/DDBJ whole genome shotgun (WGS) entry which is preliminary data.</text>
</comment>
<protein>
    <submittedName>
        <fullName evidence="2">Uncharacterized protein DUF2550</fullName>
    </submittedName>
</protein>
<sequence>METGAAILTVVTAAVVVVLAGLLLVTVRRYLLERGGGTVECSLRQDPGGKWRLGFARYHVDDLRWYRVFALWPWPSVVLSRRGLIVDSRRRPTEAELVDLTPDSVVVACAALVRETGPGTEPVAELAMSEAAVTGFLSWLESSPPGTHFEKY</sequence>
<dbReference type="OrthoDB" id="4793422at2"/>
<gene>
    <name evidence="2" type="ORF">CLV72_101390</name>
</gene>
<keyword evidence="1" id="KW-0812">Transmembrane</keyword>
<organism evidence="2 3">
    <name type="scientific">Allonocardiopsis opalescens</name>
    <dbReference type="NCBI Taxonomy" id="1144618"/>
    <lineage>
        <taxon>Bacteria</taxon>
        <taxon>Bacillati</taxon>
        <taxon>Actinomycetota</taxon>
        <taxon>Actinomycetes</taxon>
        <taxon>Streptosporangiales</taxon>
        <taxon>Allonocardiopsis</taxon>
    </lineage>
</organism>
<dbReference type="InterPro" id="IPR019675">
    <property type="entry name" value="DUF2550"/>
</dbReference>
<dbReference type="AlphaFoldDB" id="A0A2T0QCW5"/>
<keyword evidence="1" id="KW-1133">Transmembrane helix</keyword>
<dbReference type="Proteomes" id="UP000237846">
    <property type="component" value="Unassembled WGS sequence"/>
</dbReference>
<dbReference type="RefSeq" id="WP_106238115.1">
    <property type="nucleotide sequence ID" value="NZ_PVZC01000001.1"/>
</dbReference>